<evidence type="ECO:0000256" key="1">
    <source>
        <dbReference type="ARBA" id="ARBA00022679"/>
    </source>
</evidence>
<feature type="domain" description="N-acetyltransferase" evidence="3">
    <location>
        <begin position="7"/>
        <end position="131"/>
    </location>
</feature>
<organism evidence="4 5">
    <name type="scientific">Metabacillus mangrovi</name>
    <dbReference type="NCBI Taxonomy" id="1491830"/>
    <lineage>
        <taxon>Bacteria</taxon>
        <taxon>Bacillati</taxon>
        <taxon>Bacillota</taxon>
        <taxon>Bacilli</taxon>
        <taxon>Bacillales</taxon>
        <taxon>Bacillaceae</taxon>
        <taxon>Metabacillus</taxon>
    </lineage>
</organism>
<evidence type="ECO:0000256" key="2">
    <source>
        <dbReference type="ARBA" id="ARBA00023315"/>
    </source>
</evidence>
<sequence>MGYYIVINLPVFNNEVPDLRELVGWGRRDDDYPILLERCNFWAGVRDEHEKLIAFGYVCGMGLEHGYLEDIIVHPEYQGQGIGVKLVTELLLESKRFGLSMVTVTFEENKTQFYNRCGFITGSGGVWQTNI</sequence>
<dbReference type="InterPro" id="IPR045039">
    <property type="entry name" value="NSI-like"/>
</dbReference>
<dbReference type="PANTHER" id="PTHR43626:SF4">
    <property type="entry name" value="GCN5-RELATED N-ACETYLTRANSFERASE 2, CHLOROPLASTIC"/>
    <property type="match status" value="1"/>
</dbReference>
<name>A0A7X2S7M5_9BACI</name>
<evidence type="ECO:0000259" key="3">
    <source>
        <dbReference type="PROSITE" id="PS51186"/>
    </source>
</evidence>
<accession>A0A7X2S7M5</accession>
<dbReference type="PANTHER" id="PTHR43626">
    <property type="entry name" value="ACYL-COA N-ACYLTRANSFERASE"/>
    <property type="match status" value="1"/>
</dbReference>
<keyword evidence="2" id="KW-0012">Acyltransferase</keyword>
<dbReference type="Proteomes" id="UP000434639">
    <property type="component" value="Unassembled WGS sequence"/>
</dbReference>
<dbReference type="GO" id="GO:0005737">
    <property type="term" value="C:cytoplasm"/>
    <property type="evidence" value="ECO:0007669"/>
    <property type="project" value="TreeGrafter"/>
</dbReference>
<evidence type="ECO:0000313" key="5">
    <source>
        <dbReference type="Proteomes" id="UP000434639"/>
    </source>
</evidence>
<dbReference type="EMBL" id="WMIB01000019">
    <property type="protein sequence ID" value="MTH54877.1"/>
    <property type="molecule type" value="Genomic_DNA"/>
</dbReference>
<reference evidence="4 5" key="1">
    <citation type="journal article" date="2017" name="Int. J. Syst. Evol. Microbiol.">
        <title>Bacillus mangrovi sp. nov., isolated from a sediment sample from a mangrove forest.</title>
        <authorList>
            <person name="Gupta V."/>
            <person name="Singh P.K."/>
            <person name="Korpole S."/>
            <person name="Tanuku N.R.S."/>
            <person name="Pinnaka A.K."/>
        </authorList>
    </citation>
    <scope>NUCLEOTIDE SEQUENCE [LARGE SCALE GENOMIC DNA]</scope>
    <source>
        <strain evidence="4 5">KCTC 33872</strain>
    </source>
</reference>
<dbReference type="SUPFAM" id="SSF55729">
    <property type="entry name" value="Acyl-CoA N-acyltransferases (Nat)"/>
    <property type="match status" value="1"/>
</dbReference>
<protein>
    <submittedName>
        <fullName evidence="4">GNAT family N-acetyltransferase</fullName>
    </submittedName>
</protein>
<dbReference type="GO" id="GO:0008080">
    <property type="term" value="F:N-acetyltransferase activity"/>
    <property type="evidence" value="ECO:0007669"/>
    <property type="project" value="InterPro"/>
</dbReference>
<comment type="caution">
    <text evidence="4">The sequence shown here is derived from an EMBL/GenBank/DDBJ whole genome shotgun (WGS) entry which is preliminary data.</text>
</comment>
<dbReference type="InterPro" id="IPR016181">
    <property type="entry name" value="Acyl_CoA_acyltransferase"/>
</dbReference>
<dbReference type="Pfam" id="PF13508">
    <property type="entry name" value="Acetyltransf_7"/>
    <property type="match status" value="1"/>
</dbReference>
<dbReference type="InterPro" id="IPR000182">
    <property type="entry name" value="GNAT_dom"/>
</dbReference>
<dbReference type="PROSITE" id="PS51186">
    <property type="entry name" value="GNAT"/>
    <property type="match status" value="1"/>
</dbReference>
<dbReference type="Gene3D" id="3.40.630.30">
    <property type="match status" value="1"/>
</dbReference>
<proteinExistence type="predicted"/>
<dbReference type="CDD" id="cd04301">
    <property type="entry name" value="NAT_SF"/>
    <property type="match status" value="1"/>
</dbReference>
<keyword evidence="5" id="KW-1185">Reference proteome</keyword>
<evidence type="ECO:0000313" key="4">
    <source>
        <dbReference type="EMBL" id="MTH54877.1"/>
    </source>
</evidence>
<keyword evidence="1 4" id="KW-0808">Transferase</keyword>
<dbReference type="AlphaFoldDB" id="A0A7X2S7M5"/>
<gene>
    <name evidence="4" type="ORF">GKZ89_15855</name>
</gene>